<sequence length="172" mass="18886">MPNQQNIETVDSITSKFQEAAGIYFTDYLGLNVKDITELRSKFTADHVEFRVIKNTLAKLSAEKAGLEDLKDVFDGPTAVALSYDDPTVPARIIKQFRKEHDLPELKAFIFEGKLMDKAAFDSVANLPSKEILLGKLVGGLSSPMSKLASTLRGSMSSFVNVLNNLKGSKSE</sequence>
<dbReference type="InterPro" id="IPR047865">
    <property type="entry name" value="Ribosomal_uL10_bac_type"/>
</dbReference>
<dbReference type="Gene3D" id="6.10.250.290">
    <property type="match status" value="1"/>
</dbReference>
<reference evidence="4" key="1">
    <citation type="submission" date="2018-05" db="EMBL/GenBank/DDBJ databases">
        <authorList>
            <person name="Lanie J.A."/>
            <person name="Ng W.-L."/>
            <person name="Kazmierczak K.M."/>
            <person name="Andrzejewski T.M."/>
            <person name="Davidsen T.M."/>
            <person name="Wayne K.J."/>
            <person name="Tettelin H."/>
            <person name="Glass J.I."/>
            <person name="Rusch D."/>
            <person name="Podicherti R."/>
            <person name="Tsui H.-C.T."/>
            <person name="Winkler M.E."/>
        </authorList>
    </citation>
    <scope>NUCLEOTIDE SEQUENCE</scope>
</reference>
<protein>
    <recommendedName>
        <fullName evidence="5">50S ribosomal protein L10</fullName>
    </recommendedName>
</protein>
<dbReference type="NCBIfam" id="NF000955">
    <property type="entry name" value="PRK00099.1-1"/>
    <property type="match status" value="1"/>
</dbReference>
<organism evidence="4">
    <name type="scientific">marine metagenome</name>
    <dbReference type="NCBI Taxonomy" id="408172"/>
    <lineage>
        <taxon>unclassified sequences</taxon>
        <taxon>metagenomes</taxon>
        <taxon>ecological metagenomes</taxon>
    </lineage>
</organism>
<name>A0A381NPW0_9ZZZZ</name>
<dbReference type="GO" id="GO:0006412">
    <property type="term" value="P:translation"/>
    <property type="evidence" value="ECO:0007669"/>
    <property type="project" value="InterPro"/>
</dbReference>
<dbReference type="SUPFAM" id="SSF160369">
    <property type="entry name" value="Ribosomal protein L10-like"/>
    <property type="match status" value="1"/>
</dbReference>
<dbReference type="InterPro" id="IPR001790">
    <property type="entry name" value="Ribosomal_uL10"/>
</dbReference>
<dbReference type="AlphaFoldDB" id="A0A381NPW0"/>
<dbReference type="HAMAP" id="MF_00362">
    <property type="entry name" value="Ribosomal_uL10"/>
    <property type="match status" value="1"/>
</dbReference>
<accession>A0A381NPW0</accession>
<comment type="similarity">
    <text evidence="1">Belongs to the universal ribosomal protein uL10 family.</text>
</comment>
<dbReference type="Gene3D" id="3.30.70.1730">
    <property type="match status" value="1"/>
</dbReference>
<dbReference type="Pfam" id="PF00466">
    <property type="entry name" value="Ribosomal_L10"/>
    <property type="match status" value="1"/>
</dbReference>
<dbReference type="CDD" id="cd05797">
    <property type="entry name" value="Ribosomal_L10"/>
    <property type="match status" value="1"/>
</dbReference>
<proteinExistence type="inferred from homology"/>
<dbReference type="GO" id="GO:0015934">
    <property type="term" value="C:large ribosomal subunit"/>
    <property type="evidence" value="ECO:0007669"/>
    <property type="project" value="InterPro"/>
</dbReference>
<evidence type="ECO:0000256" key="2">
    <source>
        <dbReference type="ARBA" id="ARBA00022980"/>
    </source>
</evidence>
<evidence type="ECO:0000313" key="4">
    <source>
        <dbReference type="EMBL" id="SUZ56349.1"/>
    </source>
</evidence>
<dbReference type="InterPro" id="IPR022973">
    <property type="entry name" value="Ribosomal_uL10_bac"/>
</dbReference>
<dbReference type="InterPro" id="IPR043141">
    <property type="entry name" value="Ribosomal_uL10-like_sf"/>
</dbReference>
<dbReference type="PANTHER" id="PTHR11560">
    <property type="entry name" value="39S RIBOSOMAL PROTEIN L10, MITOCHONDRIAL"/>
    <property type="match status" value="1"/>
</dbReference>
<gene>
    <name evidence="4" type="ORF">METZ01_LOCUS9203</name>
</gene>
<keyword evidence="2" id="KW-0689">Ribosomal protein</keyword>
<dbReference type="InterPro" id="IPR002363">
    <property type="entry name" value="Ribosomal_uL10_CS_bac"/>
</dbReference>
<dbReference type="PROSITE" id="PS01109">
    <property type="entry name" value="RIBOSOMAL_L10"/>
    <property type="match status" value="1"/>
</dbReference>
<keyword evidence="3" id="KW-0687">Ribonucleoprotein</keyword>
<evidence type="ECO:0000256" key="3">
    <source>
        <dbReference type="ARBA" id="ARBA00023274"/>
    </source>
</evidence>
<evidence type="ECO:0008006" key="5">
    <source>
        <dbReference type="Google" id="ProtNLM"/>
    </source>
</evidence>
<dbReference type="GO" id="GO:0003735">
    <property type="term" value="F:structural constituent of ribosome"/>
    <property type="evidence" value="ECO:0007669"/>
    <property type="project" value="InterPro"/>
</dbReference>
<evidence type="ECO:0000256" key="1">
    <source>
        <dbReference type="ARBA" id="ARBA00008889"/>
    </source>
</evidence>
<dbReference type="EMBL" id="UINC01000496">
    <property type="protein sequence ID" value="SUZ56349.1"/>
    <property type="molecule type" value="Genomic_DNA"/>
</dbReference>